<organism evidence="2 3">
    <name type="scientific">Rhodanobacter hydrolyticus</name>
    <dbReference type="NCBI Taxonomy" id="2250595"/>
    <lineage>
        <taxon>Bacteria</taxon>
        <taxon>Pseudomonadati</taxon>
        <taxon>Pseudomonadota</taxon>
        <taxon>Gammaproteobacteria</taxon>
        <taxon>Lysobacterales</taxon>
        <taxon>Rhodanobacteraceae</taxon>
        <taxon>Rhodanobacter</taxon>
    </lineage>
</organism>
<evidence type="ECO:0000313" key="3">
    <source>
        <dbReference type="Proteomes" id="UP001620339"/>
    </source>
</evidence>
<comment type="caution">
    <text evidence="2">The sequence shown here is derived from an EMBL/GenBank/DDBJ whole genome shotgun (WGS) entry which is preliminary data.</text>
</comment>
<accession>A0ABW8JCC8</accession>
<dbReference type="PANTHER" id="PTHR43233">
    <property type="entry name" value="FAMILY N-ACETYLTRANSFERASE, PUTATIVE (AFU_ORTHOLOGUE AFUA_6G03350)-RELATED"/>
    <property type="match status" value="1"/>
</dbReference>
<proteinExistence type="predicted"/>
<dbReference type="SUPFAM" id="SSF55729">
    <property type="entry name" value="Acyl-CoA N-acyltransferases (Nat)"/>
    <property type="match status" value="1"/>
</dbReference>
<dbReference type="PANTHER" id="PTHR43233:SF1">
    <property type="entry name" value="FAMILY N-ACETYLTRANSFERASE, PUTATIVE (AFU_ORTHOLOGUE AFUA_6G03350)-RELATED"/>
    <property type="match status" value="1"/>
</dbReference>
<feature type="domain" description="N-acetyltransferase" evidence="1">
    <location>
        <begin position="4"/>
        <end position="136"/>
    </location>
</feature>
<dbReference type="Proteomes" id="UP001620339">
    <property type="component" value="Unassembled WGS sequence"/>
</dbReference>
<dbReference type="PROSITE" id="PS51186">
    <property type="entry name" value="GNAT"/>
    <property type="match status" value="1"/>
</dbReference>
<dbReference type="CDD" id="cd04301">
    <property type="entry name" value="NAT_SF"/>
    <property type="match status" value="1"/>
</dbReference>
<dbReference type="EMBL" id="JADIKK010000008">
    <property type="protein sequence ID" value="MFK2879139.1"/>
    <property type="molecule type" value="Genomic_DNA"/>
</dbReference>
<protein>
    <submittedName>
        <fullName evidence="2">GNAT family N-acetyltransferase</fullName>
    </submittedName>
</protein>
<keyword evidence="3" id="KW-1185">Reference proteome</keyword>
<evidence type="ECO:0000259" key="1">
    <source>
        <dbReference type="PROSITE" id="PS51186"/>
    </source>
</evidence>
<name>A0ABW8JCC8_9GAMM</name>
<reference evidence="2 3" key="1">
    <citation type="submission" date="2020-10" db="EMBL/GenBank/DDBJ databases">
        <title>Phylogeny of dyella-like bacteria.</title>
        <authorList>
            <person name="Fu J."/>
        </authorList>
    </citation>
    <scope>NUCLEOTIDE SEQUENCE [LARGE SCALE GENOMIC DNA]</scope>
    <source>
        <strain evidence="2 3">KACC 19113</strain>
    </source>
</reference>
<evidence type="ECO:0000313" key="2">
    <source>
        <dbReference type="EMBL" id="MFK2879139.1"/>
    </source>
</evidence>
<sequence length="146" mass="15958">MGALQVSTDKERLDIGLIHRFLTAEAYWCRGIPRETVERAIAGSLCFGGFVDGCQVAFARVVTDGATFAYLADVFVLPEHRGQGHSKALMAEVMAHPQLQGLRRFSLATGDAHSLYAGFGFTAPVRPQNLMEKLDQDVYTRASAQP</sequence>
<dbReference type="InterPro" id="IPR016181">
    <property type="entry name" value="Acyl_CoA_acyltransferase"/>
</dbReference>
<dbReference type="InterPro" id="IPR053144">
    <property type="entry name" value="Acetyltransferase_Butenolide"/>
</dbReference>
<dbReference type="Gene3D" id="3.40.630.30">
    <property type="match status" value="1"/>
</dbReference>
<dbReference type="Pfam" id="PF13508">
    <property type="entry name" value="Acetyltransf_7"/>
    <property type="match status" value="1"/>
</dbReference>
<dbReference type="InterPro" id="IPR000182">
    <property type="entry name" value="GNAT_dom"/>
</dbReference>
<gene>
    <name evidence="2" type="ORF">ISP25_18880</name>
</gene>
<dbReference type="RefSeq" id="WP_192156570.1">
    <property type="nucleotide sequence ID" value="NZ_JADIKK010000008.1"/>
</dbReference>